<sequence>MKANYILTNVVLMIFVLFGQSAFGESFSIKMKVNVIEKGCDVYGEKGNGFPITVDFKEINDRDITSERYEREVIYNLDCGSDNKNNPKLRLTFKSELAEFSDNLIATSNNSLGLKMMANGKLLPPNQSYPFNYSDKPILMVKPVIDSQVNVIYGDFTASGVLFVDYD</sequence>
<geneLocation type="plasmid" evidence="1">
    <name>Drgb2</name>
</geneLocation>
<proteinExistence type="predicted"/>
<reference evidence="1" key="2">
    <citation type="submission" date="2015-07" db="EMBL/GenBank/DDBJ databases">
        <authorList>
            <person name="Welte C."/>
            <person name="de Graaf R."/>
            <person name="van den Bosch T.J.M."/>
            <person name="Op den Camp H."/>
            <person name="van Dam N."/>
            <person name="Jetten M."/>
        </authorList>
    </citation>
    <scope>NUCLEOTIDE SEQUENCE</scope>
    <source>
        <plasmid evidence="1">Drgb2</plasmid>
    </source>
</reference>
<dbReference type="GO" id="GO:0007155">
    <property type="term" value="P:cell adhesion"/>
    <property type="evidence" value="ECO:0007669"/>
    <property type="project" value="InterPro"/>
</dbReference>
<name>A0A0N9NMS3_PECCA</name>
<protein>
    <submittedName>
        <fullName evidence="1">Putative fimbrial subunite SteE</fullName>
    </submittedName>
</protein>
<dbReference type="GO" id="GO:0009289">
    <property type="term" value="C:pilus"/>
    <property type="evidence" value="ECO:0007669"/>
    <property type="project" value="InterPro"/>
</dbReference>
<reference evidence="1" key="1">
    <citation type="journal article" date="2015" name="Environ. Microbiol.">
        <title>Plasmids from the gut microbiome of cabbage root fly larvae encode SaxA that catalyses the conversion of the plant toxin 2-phenylethyl isothiocyanate.</title>
        <authorList>
            <person name="Welte C.U."/>
            <person name="de Graaf R.M."/>
            <person name="van den Bosch T.J."/>
            <person name="Op den Camp H.J."/>
            <person name="van Dam N.M."/>
            <person name="Jetten M.S."/>
        </authorList>
    </citation>
    <scope>NUCLEOTIDE SEQUENCE</scope>
    <source>
        <plasmid evidence="1">Drgb2</plasmid>
    </source>
</reference>
<dbReference type="Gene3D" id="2.60.40.1090">
    <property type="entry name" value="Fimbrial-type adhesion domain"/>
    <property type="match status" value="1"/>
</dbReference>
<dbReference type="AlphaFoldDB" id="A0A0N9NMS3"/>
<dbReference type="EMBL" id="KT351733">
    <property type="protein sequence ID" value="ALG88534.1"/>
    <property type="molecule type" value="Genomic_DNA"/>
</dbReference>
<accession>A0A0N9NMS3</accession>
<keyword evidence="1" id="KW-0614">Plasmid</keyword>
<dbReference type="InterPro" id="IPR036937">
    <property type="entry name" value="Adhesion_dom_fimbrial_sf"/>
</dbReference>
<organism evidence="1">
    <name type="scientific">Pectobacterium carotovorum</name>
    <name type="common">Erwinia carotovora</name>
    <dbReference type="NCBI Taxonomy" id="554"/>
    <lineage>
        <taxon>Bacteria</taxon>
        <taxon>Pseudomonadati</taxon>
        <taxon>Pseudomonadota</taxon>
        <taxon>Gammaproteobacteria</taxon>
        <taxon>Enterobacterales</taxon>
        <taxon>Pectobacteriaceae</taxon>
        <taxon>Pectobacterium</taxon>
    </lineage>
</organism>
<dbReference type="SUPFAM" id="SSF49401">
    <property type="entry name" value="Bacterial adhesins"/>
    <property type="match status" value="1"/>
</dbReference>
<dbReference type="InterPro" id="IPR008966">
    <property type="entry name" value="Adhesion_dom_sf"/>
</dbReference>
<evidence type="ECO:0000313" key="1">
    <source>
        <dbReference type="EMBL" id="ALG88534.1"/>
    </source>
</evidence>